<evidence type="ECO:0008006" key="2">
    <source>
        <dbReference type="Google" id="ProtNLM"/>
    </source>
</evidence>
<name>A0A0B2Q1U4_GLYSO</name>
<proteinExistence type="predicted"/>
<accession>A0A0B2Q1U4</accession>
<dbReference type="Proteomes" id="UP000053555">
    <property type="component" value="Unassembled WGS sequence"/>
</dbReference>
<protein>
    <recommendedName>
        <fullName evidence="2">Reverse transcriptase domain-containing protein</fullName>
    </recommendedName>
</protein>
<dbReference type="PANTHER" id="PTHR33116:SF78">
    <property type="entry name" value="OS12G0587133 PROTEIN"/>
    <property type="match status" value="1"/>
</dbReference>
<gene>
    <name evidence="1" type="ORF">glysoja_044265</name>
</gene>
<organism evidence="1">
    <name type="scientific">Glycine soja</name>
    <name type="common">Wild soybean</name>
    <dbReference type="NCBI Taxonomy" id="3848"/>
    <lineage>
        <taxon>Eukaryota</taxon>
        <taxon>Viridiplantae</taxon>
        <taxon>Streptophyta</taxon>
        <taxon>Embryophyta</taxon>
        <taxon>Tracheophyta</taxon>
        <taxon>Spermatophyta</taxon>
        <taxon>Magnoliopsida</taxon>
        <taxon>eudicotyledons</taxon>
        <taxon>Gunneridae</taxon>
        <taxon>Pentapetalae</taxon>
        <taxon>rosids</taxon>
        <taxon>fabids</taxon>
        <taxon>Fabales</taxon>
        <taxon>Fabaceae</taxon>
        <taxon>Papilionoideae</taxon>
        <taxon>50 kb inversion clade</taxon>
        <taxon>NPAAA clade</taxon>
        <taxon>indigoferoid/millettioid clade</taxon>
        <taxon>Phaseoleae</taxon>
        <taxon>Glycine</taxon>
        <taxon>Glycine subgen. Soja</taxon>
    </lineage>
</organism>
<evidence type="ECO:0000313" key="1">
    <source>
        <dbReference type="EMBL" id="KHN15270.1"/>
    </source>
</evidence>
<dbReference type="AlphaFoldDB" id="A0A0B2Q1U4"/>
<dbReference type="PANTHER" id="PTHR33116">
    <property type="entry name" value="REVERSE TRANSCRIPTASE ZINC-BINDING DOMAIN-CONTAINING PROTEIN-RELATED-RELATED"/>
    <property type="match status" value="1"/>
</dbReference>
<reference evidence="1" key="1">
    <citation type="submission" date="2014-07" db="EMBL/GenBank/DDBJ databases">
        <title>Identification of a novel salt tolerance gene in wild soybean by whole-genome sequencing.</title>
        <authorList>
            <person name="Lam H.-M."/>
            <person name="Qi X."/>
            <person name="Li M.-W."/>
            <person name="Liu X."/>
            <person name="Xie M."/>
            <person name="Ni M."/>
            <person name="Xu X."/>
        </authorList>
    </citation>
    <scope>NUCLEOTIDE SEQUENCE [LARGE SCALE GENOMIC DNA]</scope>
    <source>
        <tissue evidence="1">Root</tissue>
    </source>
</reference>
<feature type="non-terminal residue" evidence="1">
    <location>
        <position position="1"/>
    </location>
</feature>
<feature type="non-terminal residue" evidence="1">
    <location>
        <position position="121"/>
    </location>
</feature>
<sequence length="121" mass="13853">VGSNKVEISILQFADDTIFFGEANMENVKIIKAILRTFELISGLKINFAKSCFGAFGEFDLWKQHAANYLNCRLLVLPFTYLGIPIGANPRRCRMWDSIIHKCERKLAKWKQRHISFGGES</sequence>
<dbReference type="EMBL" id="KN661170">
    <property type="protein sequence ID" value="KHN15270.1"/>
    <property type="molecule type" value="Genomic_DNA"/>
</dbReference>